<gene>
    <name evidence="8" type="ORF">GF359_04890</name>
</gene>
<feature type="transmembrane region" description="Helical" evidence="6">
    <location>
        <begin position="101"/>
        <end position="121"/>
    </location>
</feature>
<reference evidence="8" key="1">
    <citation type="submission" date="2019-11" db="EMBL/GenBank/DDBJ databases">
        <title>Microbial mats filling the niche in hypersaline microbial mats.</title>
        <authorList>
            <person name="Wong H.L."/>
            <person name="Macleod F.I."/>
            <person name="White R.A. III"/>
            <person name="Burns B.P."/>
        </authorList>
    </citation>
    <scope>NUCLEOTIDE SEQUENCE</scope>
    <source>
        <strain evidence="8">Bin_327</strain>
    </source>
</reference>
<feature type="transmembrane region" description="Helical" evidence="6">
    <location>
        <begin position="13"/>
        <end position="30"/>
    </location>
</feature>
<comment type="subcellular location">
    <subcellularLocation>
        <location evidence="1">Membrane</location>
        <topology evidence="1">Multi-pass membrane protein</topology>
    </subcellularLocation>
</comment>
<dbReference type="InterPro" id="IPR045062">
    <property type="entry name" value="Cyt_c_biogenesis_CcsA/CcmC"/>
</dbReference>
<evidence type="ECO:0000256" key="3">
    <source>
        <dbReference type="ARBA" id="ARBA00022748"/>
    </source>
</evidence>
<sequence length="269" mass="30270">MIDALTAYNLEKPLLAVLSTFYGLALLFYSPPRVKFKRSVKLAGFGMHLFAFLAHTFLLYLRVLSTGRMPFFGTYEALLCVSWCVSFAFVAMIWKQETFGYGRGATGVSWIIVFIAFMIRLFAPEVTAPRYLPPVLNSAYFIWHVIPGFVAYGFFTMAFFTALTSFVSDEKTKIKRRALAELYLWPGVMLFTVSLGLGAVWSRLGWGQWFVPEPKLIFSVITLGVFTLALGLRHSKGAGHKGFPWLVILGFALTVFTFLGTNRGLHAFM</sequence>
<evidence type="ECO:0000256" key="5">
    <source>
        <dbReference type="ARBA" id="ARBA00023136"/>
    </source>
</evidence>
<comment type="caution">
    <text evidence="8">The sequence shown here is derived from an EMBL/GenBank/DDBJ whole genome shotgun (WGS) entry which is preliminary data.</text>
</comment>
<evidence type="ECO:0000256" key="6">
    <source>
        <dbReference type="SAM" id="Phobius"/>
    </source>
</evidence>
<name>A0A9D5K8X4_UNCW3</name>
<dbReference type="GO" id="GO:0020037">
    <property type="term" value="F:heme binding"/>
    <property type="evidence" value="ECO:0007669"/>
    <property type="project" value="InterPro"/>
</dbReference>
<dbReference type="GO" id="GO:0017004">
    <property type="term" value="P:cytochrome complex assembly"/>
    <property type="evidence" value="ECO:0007669"/>
    <property type="project" value="UniProtKB-KW"/>
</dbReference>
<accession>A0A9D5K8X4</accession>
<feature type="transmembrane region" description="Helical" evidence="6">
    <location>
        <begin position="244"/>
        <end position="261"/>
    </location>
</feature>
<keyword evidence="5 6" id="KW-0472">Membrane</keyword>
<dbReference type="AlphaFoldDB" id="A0A9D5K8X4"/>
<dbReference type="PANTHER" id="PTHR30071:SF1">
    <property type="entry name" value="CYTOCHROME B_B6 PROTEIN-RELATED"/>
    <property type="match status" value="1"/>
</dbReference>
<evidence type="ECO:0000256" key="1">
    <source>
        <dbReference type="ARBA" id="ARBA00004141"/>
    </source>
</evidence>
<evidence type="ECO:0000259" key="7">
    <source>
        <dbReference type="Pfam" id="PF01578"/>
    </source>
</evidence>
<feature type="transmembrane region" description="Helical" evidence="6">
    <location>
        <begin position="42"/>
        <end position="63"/>
    </location>
</feature>
<evidence type="ECO:0000256" key="2">
    <source>
        <dbReference type="ARBA" id="ARBA00022692"/>
    </source>
</evidence>
<feature type="transmembrane region" description="Helical" evidence="6">
    <location>
        <begin position="216"/>
        <end position="232"/>
    </location>
</feature>
<evidence type="ECO:0000313" key="9">
    <source>
        <dbReference type="Proteomes" id="UP000630660"/>
    </source>
</evidence>
<dbReference type="Pfam" id="PF01578">
    <property type="entry name" value="Cytochrom_C_asm"/>
    <property type="match status" value="1"/>
</dbReference>
<evidence type="ECO:0000256" key="4">
    <source>
        <dbReference type="ARBA" id="ARBA00022989"/>
    </source>
</evidence>
<keyword evidence="3" id="KW-0201">Cytochrome c-type biogenesis</keyword>
<feature type="transmembrane region" description="Helical" evidence="6">
    <location>
        <begin position="141"/>
        <end position="163"/>
    </location>
</feature>
<keyword evidence="4 6" id="KW-1133">Transmembrane helix</keyword>
<dbReference type="GO" id="GO:0005886">
    <property type="term" value="C:plasma membrane"/>
    <property type="evidence" value="ECO:0007669"/>
    <property type="project" value="TreeGrafter"/>
</dbReference>
<proteinExistence type="predicted"/>
<feature type="domain" description="Cytochrome c assembly protein" evidence="7">
    <location>
        <begin position="74"/>
        <end position="266"/>
    </location>
</feature>
<protein>
    <recommendedName>
        <fullName evidence="7">Cytochrome c assembly protein domain-containing protein</fullName>
    </recommendedName>
</protein>
<dbReference type="Proteomes" id="UP000630660">
    <property type="component" value="Unassembled WGS sequence"/>
</dbReference>
<feature type="transmembrane region" description="Helical" evidence="6">
    <location>
        <begin position="75"/>
        <end position="94"/>
    </location>
</feature>
<dbReference type="EMBL" id="WJKJ01000158">
    <property type="protein sequence ID" value="MBD3364531.1"/>
    <property type="molecule type" value="Genomic_DNA"/>
</dbReference>
<dbReference type="PANTHER" id="PTHR30071">
    <property type="entry name" value="HEME EXPORTER PROTEIN C"/>
    <property type="match status" value="1"/>
</dbReference>
<dbReference type="InterPro" id="IPR002541">
    <property type="entry name" value="Cyt_c_assembly"/>
</dbReference>
<organism evidence="8 9">
    <name type="scientific">candidate division WOR-3 bacterium</name>
    <dbReference type="NCBI Taxonomy" id="2052148"/>
    <lineage>
        <taxon>Bacteria</taxon>
        <taxon>Bacteria division WOR-3</taxon>
    </lineage>
</organism>
<keyword evidence="2 6" id="KW-0812">Transmembrane</keyword>
<feature type="transmembrane region" description="Helical" evidence="6">
    <location>
        <begin position="183"/>
        <end position="204"/>
    </location>
</feature>
<evidence type="ECO:0000313" key="8">
    <source>
        <dbReference type="EMBL" id="MBD3364531.1"/>
    </source>
</evidence>